<dbReference type="GO" id="GO:0005886">
    <property type="term" value="C:plasma membrane"/>
    <property type="evidence" value="ECO:0007669"/>
    <property type="project" value="TreeGrafter"/>
</dbReference>
<organism evidence="4">
    <name type="scientific">Caenorhabditis remanei</name>
    <name type="common">Caenorhabditis vulgaris</name>
    <dbReference type="NCBI Taxonomy" id="31234"/>
    <lineage>
        <taxon>Eukaryota</taxon>
        <taxon>Metazoa</taxon>
        <taxon>Ecdysozoa</taxon>
        <taxon>Nematoda</taxon>
        <taxon>Chromadorea</taxon>
        <taxon>Rhabditida</taxon>
        <taxon>Rhabditina</taxon>
        <taxon>Rhabditomorpha</taxon>
        <taxon>Rhabditoidea</taxon>
        <taxon>Rhabditidae</taxon>
        <taxon>Peloderinae</taxon>
        <taxon>Caenorhabditis</taxon>
    </lineage>
</organism>
<keyword evidence="4" id="KW-1185">Reference proteome</keyword>
<name>E3M0I4_CAERE</name>
<dbReference type="Proteomes" id="UP000008281">
    <property type="component" value="Unassembled WGS sequence"/>
</dbReference>
<reference evidence="3" key="1">
    <citation type="submission" date="2007-07" db="EMBL/GenBank/DDBJ databases">
        <title>PCAP assembly of the Caenorhabditis remanei genome.</title>
        <authorList>
            <consortium name="The Caenorhabditis remanei Sequencing Consortium"/>
            <person name="Wilson R.K."/>
        </authorList>
    </citation>
    <scope>NUCLEOTIDE SEQUENCE [LARGE SCALE GENOMIC DNA]</scope>
    <source>
        <strain evidence="3">PB4641</strain>
    </source>
</reference>
<feature type="transmembrane region" description="Helical" evidence="2">
    <location>
        <begin position="189"/>
        <end position="210"/>
    </location>
</feature>
<feature type="region of interest" description="Disordered" evidence="1">
    <location>
        <begin position="310"/>
        <end position="334"/>
    </location>
</feature>
<feature type="transmembrane region" description="Helical" evidence="2">
    <location>
        <begin position="237"/>
        <end position="259"/>
    </location>
</feature>
<dbReference type="InterPro" id="IPR019428">
    <property type="entry name" value="7TM_GPCR_serpentine_rcpt_Str"/>
</dbReference>
<evidence type="ECO:0008006" key="5">
    <source>
        <dbReference type="Google" id="ProtNLM"/>
    </source>
</evidence>
<feature type="transmembrane region" description="Helical" evidence="2">
    <location>
        <begin position="76"/>
        <end position="100"/>
    </location>
</feature>
<gene>
    <name evidence="3" type="ORF">CRE_05434</name>
</gene>
<dbReference type="OMA" id="MTIVVNT"/>
<dbReference type="PANTHER" id="PTHR22943">
    <property type="entry name" value="7-TRANSMEMBRANE DOMAIN RECEPTOR C.ELEGANS"/>
    <property type="match status" value="1"/>
</dbReference>
<dbReference type="AlphaFoldDB" id="E3M0I4"/>
<feature type="transmembrane region" description="Helical" evidence="2">
    <location>
        <begin position="43"/>
        <end position="64"/>
    </location>
</feature>
<evidence type="ECO:0000256" key="1">
    <source>
        <dbReference type="SAM" id="MobiDB-lite"/>
    </source>
</evidence>
<dbReference type="InParanoid" id="E3M0I4"/>
<dbReference type="SUPFAM" id="SSF81321">
    <property type="entry name" value="Family A G protein-coupled receptor-like"/>
    <property type="match status" value="1"/>
</dbReference>
<dbReference type="EMBL" id="DS268420">
    <property type="protein sequence ID" value="EFO87693.1"/>
    <property type="molecule type" value="Genomic_DNA"/>
</dbReference>
<evidence type="ECO:0000256" key="2">
    <source>
        <dbReference type="SAM" id="Phobius"/>
    </source>
</evidence>
<evidence type="ECO:0000313" key="3">
    <source>
        <dbReference type="EMBL" id="EFO87693.1"/>
    </source>
</evidence>
<dbReference type="PANTHER" id="PTHR22943:SF65">
    <property type="entry name" value="SEVEN TM RECEPTOR"/>
    <property type="match status" value="1"/>
</dbReference>
<dbReference type="OrthoDB" id="5854352at2759"/>
<keyword evidence="2" id="KW-0812">Transmembrane</keyword>
<evidence type="ECO:0000313" key="4">
    <source>
        <dbReference type="Proteomes" id="UP000008281"/>
    </source>
</evidence>
<keyword evidence="2" id="KW-1133">Transmembrane helix</keyword>
<sequence>MVGLGMIPVLTQKLSAPLSLAVNAILIQLILHKSPKEIGVYKYFLCYISVFEEFFSHSSVFLVIVRSDRMNLPVWFIYVGDVLFCGMFGMSMAMFALHFVYRYLVVTGNVYVKTLNCQKLIVWLLAPLLYGTLWITVVFTTLHPNEYSGRILNDHYLPGKDLIIEEITYVGPNYYIGENDKESLNWNTIIGMTILDSMVSVSVIIIIIFATKCYKIVRDLAQSFQHSKNYRDLQAQLLNSLVAQMIIPAILMQAPALYLFTFPILNMGNELVGKLFCIAVAIYPVIDPLPTMLMIQHYRNALIDTVTSNKKNQAGQKRQKSVKSMPANVANVDS</sequence>
<dbReference type="Pfam" id="PF10326">
    <property type="entry name" value="7TM_GPCR_Str"/>
    <property type="match status" value="1"/>
</dbReference>
<dbReference type="GO" id="GO:0042048">
    <property type="term" value="P:olfactory behavior"/>
    <property type="evidence" value="ECO:0007669"/>
    <property type="project" value="TreeGrafter"/>
</dbReference>
<accession>E3M0I4</accession>
<dbReference type="eggNOG" id="ENOG502TFPH">
    <property type="taxonomic scope" value="Eukaryota"/>
</dbReference>
<protein>
    <recommendedName>
        <fullName evidence="5">Seven TM Receptor</fullName>
    </recommendedName>
</protein>
<dbReference type="HOGENOM" id="CLU_036335_2_0_1"/>
<feature type="transmembrane region" description="Helical" evidence="2">
    <location>
        <begin position="14"/>
        <end position="31"/>
    </location>
</feature>
<feature type="transmembrane region" description="Helical" evidence="2">
    <location>
        <begin position="120"/>
        <end position="142"/>
    </location>
</feature>
<keyword evidence="2" id="KW-0472">Membrane</keyword>
<dbReference type="GO" id="GO:0038022">
    <property type="term" value="F:G protein-coupled olfactory receptor activity"/>
    <property type="evidence" value="ECO:0007669"/>
    <property type="project" value="TreeGrafter"/>
</dbReference>
<proteinExistence type="predicted"/>